<protein>
    <submittedName>
        <fullName evidence="2">Uncharacterized protein</fullName>
    </submittedName>
</protein>
<organism evidence="2 3">
    <name type="scientific">Solirubrobacter deserti</name>
    <dbReference type="NCBI Taxonomy" id="2282478"/>
    <lineage>
        <taxon>Bacteria</taxon>
        <taxon>Bacillati</taxon>
        <taxon>Actinomycetota</taxon>
        <taxon>Thermoleophilia</taxon>
        <taxon>Solirubrobacterales</taxon>
        <taxon>Solirubrobacteraceae</taxon>
        <taxon>Solirubrobacter</taxon>
    </lineage>
</organism>
<sequence length="247" mass="27156">MPHGRPLGLCGRDELARERPGRFRRVGVQQHRRVADAGGRERPRPLGEQRDRLLGRPDQVGGRGTGPFAGRRGEHGALAERRAAQRRRDRVDAAAQLALRRQVVAGHHREQRLQLEPRFAQLRVVADLVDHRQRGAHGFGGAAAVEVRDRELQRDLGARRGLAGGVQRGPQMLGGALVERGQLRVPELAQQRGPDLRIGRFLERAAQQRRGVCGHALREARSCYDQLAGRVGVALADSLVARGALVA</sequence>
<evidence type="ECO:0000256" key="1">
    <source>
        <dbReference type="SAM" id="MobiDB-lite"/>
    </source>
</evidence>
<dbReference type="Proteomes" id="UP001147700">
    <property type="component" value="Unassembled WGS sequence"/>
</dbReference>
<keyword evidence="3" id="KW-1185">Reference proteome</keyword>
<evidence type="ECO:0000313" key="2">
    <source>
        <dbReference type="EMBL" id="MDA0138659.1"/>
    </source>
</evidence>
<feature type="non-terminal residue" evidence="2">
    <location>
        <position position="247"/>
    </location>
</feature>
<name>A0ABT4RJB7_9ACTN</name>
<gene>
    <name evidence="2" type="ORF">OJ962_14240</name>
</gene>
<feature type="compositionally biased region" description="Basic and acidic residues" evidence="1">
    <location>
        <begin position="33"/>
        <end position="55"/>
    </location>
</feature>
<feature type="region of interest" description="Disordered" evidence="1">
    <location>
        <begin position="25"/>
        <end position="87"/>
    </location>
</feature>
<proteinExistence type="predicted"/>
<feature type="compositionally biased region" description="Basic and acidic residues" evidence="1">
    <location>
        <begin position="71"/>
        <end position="83"/>
    </location>
</feature>
<evidence type="ECO:0000313" key="3">
    <source>
        <dbReference type="Proteomes" id="UP001147700"/>
    </source>
</evidence>
<accession>A0ABT4RJB7</accession>
<reference evidence="2" key="1">
    <citation type="submission" date="2022-10" db="EMBL/GenBank/DDBJ databases">
        <title>The WGS of Solirubrobacter sp. CPCC 204708.</title>
        <authorList>
            <person name="Jiang Z."/>
        </authorList>
    </citation>
    <scope>NUCLEOTIDE SEQUENCE</scope>
    <source>
        <strain evidence="2">CPCC 204708</strain>
    </source>
</reference>
<dbReference type="EMBL" id="JAPCID010000017">
    <property type="protein sequence ID" value="MDA0138659.1"/>
    <property type="molecule type" value="Genomic_DNA"/>
</dbReference>
<comment type="caution">
    <text evidence="2">The sequence shown here is derived from an EMBL/GenBank/DDBJ whole genome shotgun (WGS) entry which is preliminary data.</text>
</comment>